<organism evidence="2 3">
    <name type="scientific">Diatraea saccharalis</name>
    <name type="common">sugarcane borer</name>
    <dbReference type="NCBI Taxonomy" id="40085"/>
    <lineage>
        <taxon>Eukaryota</taxon>
        <taxon>Metazoa</taxon>
        <taxon>Ecdysozoa</taxon>
        <taxon>Arthropoda</taxon>
        <taxon>Hexapoda</taxon>
        <taxon>Insecta</taxon>
        <taxon>Pterygota</taxon>
        <taxon>Neoptera</taxon>
        <taxon>Endopterygota</taxon>
        <taxon>Lepidoptera</taxon>
        <taxon>Glossata</taxon>
        <taxon>Ditrysia</taxon>
        <taxon>Pyraloidea</taxon>
        <taxon>Crambidae</taxon>
        <taxon>Crambinae</taxon>
        <taxon>Diatraea</taxon>
    </lineage>
</organism>
<protein>
    <recommendedName>
        <fullName evidence="1">Collagenase NC10/endostatin domain-containing protein</fullName>
    </recommendedName>
</protein>
<dbReference type="InterPro" id="IPR010515">
    <property type="entry name" value="Collagenase_NC10/endostatin"/>
</dbReference>
<evidence type="ECO:0000313" key="3">
    <source>
        <dbReference type="Proteomes" id="UP001153714"/>
    </source>
</evidence>
<dbReference type="AlphaFoldDB" id="A0A9N9RAL5"/>
<dbReference type="InterPro" id="IPR016186">
    <property type="entry name" value="C-type_lectin-like/link_sf"/>
</dbReference>
<feature type="domain" description="Collagenase NC10/endostatin" evidence="1">
    <location>
        <begin position="3"/>
        <end position="77"/>
    </location>
</feature>
<keyword evidence="3" id="KW-1185">Reference proteome</keyword>
<dbReference type="SUPFAM" id="SSF56436">
    <property type="entry name" value="C-type lectin-like"/>
    <property type="match status" value="1"/>
</dbReference>
<reference evidence="2" key="2">
    <citation type="submission" date="2022-10" db="EMBL/GenBank/DDBJ databases">
        <authorList>
            <consortium name="ENA_rothamsted_submissions"/>
            <consortium name="culmorum"/>
            <person name="King R."/>
        </authorList>
    </citation>
    <scope>NUCLEOTIDE SEQUENCE</scope>
</reference>
<proteinExistence type="predicted"/>
<dbReference type="Pfam" id="PF06482">
    <property type="entry name" value="Endostatin"/>
    <property type="match status" value="1"/>
</dbReference>
<dbReference type="EMBL" id="OU893337">
    <property type="protein sequence ID" value="CAG9793737.1"/>
    <property type="molecule type" value="Genomic_DNA"/>
</dbReference>
<name>A0A9N9RAL5_9NEOP</name>
<gene>
    <name evidence="2" type="ORF">DIATSA_LOCUS11150</name>
</gene>
<dbReference type="Gene3D" id="3.10.100.10">
    <property type="entry name" value="Mannose-Binding Protein A, subunit A"/>
    <property type="match status" value="1"/>
</dbReference>
<dbReference type="InterPro" id="IPR016187">
    <property type="entry name" value="CTDL_fold"/>
</dbReference>
<evidence type="ECO:0000313" key="2">
    <source>
        <dbReference type="EMBL" id="CAG9793737.1"/>
    </source>
</evidence>
<evidence type="ECO:0000259" key="1">
    <source>
        <dbReference type="Pfam" id="PF06482"/>
    </source>
</evidence>
<accession>A0A9N9RAL5</accession>
<dbReference type="OrthoDB" id="5983381at2759"/>
<reference evidence="2" key="1">
    <citation type="submission" date="2021-12" db="EMBL/GenBank/DDBJ databases">
        <authorList>
            <person name="King R."/>
        </authorList>
    </citation>
    <scope>NUCLEOTIDE SEQUENCE</scope>
</reference>
<dbReference type="Proteomes" id="UP001153714">
    <property type="component" value="Chromosome 6"/>
</dbReference>
<sequence length="125" mass="14072">MDSIVNWKNRDTPVVNTRGDVLFNSWAEMFDGSGALFAHAPRIFSFSGQNVLMDPAWPTKAVWHGANPNGESAMDAYSCSSRLIVLCVETAPVNTVRRKKRSKYRTDLLKPINKEEQLNETSKQL</sequence>